<feature type="transmembrane region" description="Helical" evidence="1">
    <location>
        <begin position="196"/>
        <end position="217"/>
    </location>
</feature>
<keyword evidence="1" id="KW-0812">Transmembrane</keyword>
<evidence type="ECO:0000313" key="2">
    <source>
        <dbReference type="EMBL" id="SHE72277.1"/>
    </source>
</evidence>
<dbReference type="OrthoDB" id="9847926at2"/>
<evidence type="ECO:0000256" key="1">
    <source>
        <dbReference type="SAM" id="Phobius"/>
    </source>
</evidence>
<dbReference type="EMBL" id="FQUL01000019">
    <property type="protein sequence ID" value="SHE72277.1"/>
    <property type="molecule type" value="Genomic_DNA"/>
</dbReference>
<name>A0A1M4VTR5_9ACTN</name>
<dbReference type="RefSeq" id="WP_072790531.1">
    <property type="nucleotide sequence ID" value="NZ_FQUL01000019.1"/>
</dbReference>
<keyword evidence="1" id="KW-0472">Membrane</keyword>
<protein>
    <submittedName>
        <fullName evidence="2">Uncharacterized protein</fullName>
    </submittedName>
</protein>
<reference evidence="3" key="1">
    <citation type="submission" date="2016-11" db="EMBL/GenBank/DDBJ databases">
        <authorList>
            <person name="Varghese N."/>
            <person name="Submissions S."/>
        </authorList>
    </citation>
    <scope>NUCLEOTIDE SEQUENCE [LARGE SCALE GENOMIC DNA]</scope>
    <source>
        <strain evidence="3">DSM 19514</strain>
    </source>
</reference>
<sequence length="264" mass="27329">MRKTLGSLILTIGLLFGWGATFIHLTQLSFLQPGRLGQATSQLVQNSAVRSAMAGALGTALLPLFGGNTVISQAQLDQIITKALANPQVDAEFQSAMNTAQGHLIGVNTGPITLGGAAFSQEIAAQVAPYSPQVAQTIAQQGLAINIPGSALPNLGGYAKAAGKLERLFIALAALMLILSLIIHPSPGAVLRKVGMWLIGTSAIDAIVFWFVPSYILPQVAFSWAQITSAVLRTAGGPATTFYVALFAAGAIVLVLGEGVKKLS</sequence>
<evidence type="ECO:0000313" key="3">
    <source>
        <dbReference type="Proteomes" id="UP000184295"/>
    </source>
</evidence>
<feature type="transmembrane region" description="Helical" evidence="1">
    <location>
        <begin position="237"/>
        <end position="257"/>
    </location>
</feature>
<keyword evidence="1" id="KW-1133">Transmembrane helix</keyword>
<gene>
    <name evidence="2" type="ORF">SAMN02745225_01428</name>
</gene>
<dbReference type="AlphaFoldDB" id="A0A1M4VTR5"/>
<proteinExistence type="predicted"/>
<dbReference type="Proteomes" id="UP000184295">
    <property type="component" value="Unassembled WGS sequence"/>
</dbReference>
<accession>A0A1M4VTR5</accession>
<feature type="transmembrane region" description="Helical" evidence="1">
    <location>
        <begin position="168"/>
        <end position="184"/>
    </location>
</feature>
<dbReference type="STRING" id="1121881.SAMN02745225_01428"/>
<keyword evidence="3" id="KW-1185">Reference proteome</keyword>
<organism evidence="2 3">
    <name type="scientific">Ferrithrix thermotolerans DSM 19514</name>
    <dbReference type="NCBI Taxonomy" id="1121881"/>
    <lineage>
        <taxon>Bacteria</taxon>
        <taxon>Bacillati</taxon>
        <taxon>Actinomycetota</taxon>
        <taxon>Acidimicrobiia</taxon>
        <taxon>Acidimicrobiales</taxon>
        <taxon>Acidimicrobiaceae</taxon>
        <taxon>Ferrithrix</taxon>
    </lineage>
</organism>